<reference evidence="1 2" key="1">
    <citation type="submission" date="2013-08" db="EMBL/GenBank/DDBJ databases">
        <title>Flavobacterium limnosediminis JC2902 genome sequencing.</title>
        <authorList>
            <person name="Lee K."/>
            <person name="Yi H."/>
            <person name="Park S."/>
            <person name="Chun J."/>
        </authorList>
    </citation>
    <scope>NUCLEOTIDE SEQUENCE [LARGE SCALE GENOMIC DNA]</scope>
    <source>
        <strain evidence="1 2">JC2902</strain>
    </source>
</reference>
<proteinExistence type="predicted"/>
<dbReference type="PATRIC" id="fig|1341181.4.peg.1561"/>
<dbReference type="EMBL" id="AVGG01000007">
    <property type="protein sequence ID" value="ESU28238.1"/>
    <property type="molecule type" value="Genomic_DNA"/>
</dbReference>
<dbReference type="AlphaFoldDB" id="V6SNH1"/>
<protein>
    <recommendedName>
        <fullName evidence="3">Phosphate-selective porin O and P</fullName>
    </recommendedName>
</protein>
<keyword evidence="2" id="KW-1185">Reference proteome</keyword>
<dbReference type="RefSeq" id="WP_023579221.1">
    <property type="nucleotide sequence ID" value="NZ_AVGG01000007.1"/>
</dbReference>
<accession>V6SNH1</accession>
<sequence length="436" mass="49759">MKLLEIEGKSQVKKSNRIKKTLLSLLFVVTGFVSYAQVTPKEPTLDGTEGEVFKEKDTIASEKKISRANEFENDFSTLRFGGGFMYEHAFYSQDEESKDQVQLSPGFIVRDFRVTMSGKLKTERDISWKVGVMYDGASRSWLVRESGVMIGFPKLSGHIFIGRTKEGYSLSKVMNGYSMWHVERAMAIDIIPILADGVKYMGFLPKQKINWNIGYFNDFLSEEQSFSKYKWQFASRIGYLPIYTDAVKPVMHIGVNYRYGETKDGKLQVRSRPEANGAPYFVDTGTFSVNNSNHIGGEFYYRSGAFLFGSEYNLHMMNSRETKNPIFKGGEVFLAYSITGEVRPYLSNPGIFTFLKPKKSVFEGGYGGWEAILRFSSLDLNDGTLTGGEFWRITPMVNWYLSENIRFYFAYGYGVLDKDNQQGVTNFFQSRVLLML</sequence>
<evidence type="ECO:0000313" key="1">
    <source>
        <dbReference type="EMBL" id="ESU28238.1"/>
    </source>
</evidence>
<evidence type="ECO:0008006" key="3">
    <source>
        <dbReference type="Google" id="ProtNLM"/>
    </source>
</evidence>
<dbReference type="Proteomes" id="UP000018004">
    <property type="component" value="Unassembled WGS sequence"/>
</dbReference>
<organism evidence="1 2">
    <name type="scientific">Flavobacterium limnosediminis JC2902</name>
    <dbReference type="NCBI Taxonomy" id="1341181"/>
    <lineage>
        <taxon>Bacteria</taxon>
        <taxon>Pseudomonadati</taxon>
        <taxon>Bacteroidota</taxon>
        <taxon>Flavobacteriia</taxon>
        <taxon>Flavobacteriales</taxon>
        <taxon>Flavobacteriaceae</taxon>
        <taxon>Flavobacterium</taxon>
    </lineage>
</organism>
<dbReference type="OrthoDB" id="9807854at2"/>
<comment type="caution">
    <text evidence="1">The sequence shown here is derived from an EMBL/GenBank/DDBJ whole genome shotgun (WGS) entry which is preliminary data.</text>
</comment>
<dbReference type="InterPro" id="IPR010870">
    <property type="entry name" value="Porin_O/P"/>
</dbReference>
<dbReference type="eggNOG" id="COG3746">
    <property type="taxonomic scope" value="Bacteria"/>
</dbReference>
<evidence type="ECO:0000313" key="2">
    <source>
        <dbReference type="Proteomes" id="UP000018004"/>
    </source>
</evidence>
<dbReference type="STRING" id="1341181.FLJC2902T_15850"/>
<dbReference type="InterPro" id="IPR023614">
    <property type="entry name" value="Porin_dom_sf"/>
</dbReference>
<gene>
    <name evidence="1" type="ORF">FLJC2902T_15850</name>
</gene>
<dbReference type="Gene3D" id="2.40.160.10">
    <property type="entry name" value="Porin"/>
    <property type="match status" value="1"/>
</dbReference>
<name>V6SNH1_9FLAO</name>
<dbReference type="Pfam" id="PF07396">
    <property type="entry name" value="Porin_O_P"/>
    <property type="match status" value="1"/>
</dbReference>